<evidence type="ECO:0000313" key="3">
    <source>
        <dbReference type="Proteomes" id="UP001165082"/>
    </source>
</evidence>
<dbReference type="Proteomes" id="UP001165082">
    <property type="component" value="Unassembled WGS sequence"/>
</dbReference>
<evidence type="ECO:0000313" key="2">
    <source>
        <dbReference type="EMBL" id="GMI25351.1"/>
    </source>
</evidence>
<reference evidence="2" key="1">
    <citation type="submission" date="2022-07" db="EMBL/GenBank/DDBJ databases">
        <title>Genome analysis of Parmales, a sister group of diatoms, reveals the evolutionary specialization of diatoms from phago-mixotrophs to photoautotrophs.</title>
        <authorList>
            <person name="Ban H."/>
            <person name="Sato S."/>
            <person name="Yoshikawa S."/>
            <person name="Kazumasa Y."/>
            <person name="Nakamura Y."/>
            <person name="Ichinomiya M."/>
            <person name="Saitoh K."/>
            <person name="Sato N."/>
            <person name="Blanc-Mathieu R."/>
            <person name="Endo H."/>
            <person name="Kuwata A."/>
            <person name="Ogata H."/>
        </authorList>
    </citation>
    <scope>NUCLEOTIDE SEQUENCE</scope>
</reference>
<keyword evidence="3" id="KW-1185">Reference proteome</keyword>
<evidence type="ECO:0000256" key="1">
    <source>
        <dbReference type="SAM" id="MobiDB-lite"/>
    </source>
</evidence>
<comment type="caution">
    <text evidence="2">The sequence shown here is derived from an EMBL/GenBank/DDBJ whole genome shotgun (WGS) entry which is preliminary data.</text>
</comment>
<name>A0A9W7FZ06_9STRA</name>
<feature type="region of interest" description="Disordered" evidence="1">
    <location>
        <begin position="71"/>
        <end position="102"/>
    </location>
</feature>
<sequence length="102" mass="11361">MILDELRSKEGFGDILLISEFDSGLMRTLSRHPRSVVFTTLKEYGESKKANRKFANPSAYITAILKRVSKEQAGGTGEGTRRLKVRRTTSATGRASWPDANE</sequence>
<organism evidence="2 3">
    <name type="scientific">Triparma retinervis</name>
    <dbReference type="NCBI Taxonomy" id="2557542"/>
    <lineage>
        <taxon>Eukaryota</taxon>
        <taxon>Sar</taxon>
        <taxon>Stramenopiles</taxon>
        <taxon>Ochrophyta</taxon>
        <taxon>Bolidophyceae</taxon>
        <taxon>Parmales</taxon>
        <taxon>Triparmaceae</taxon>
        <taxon>Triparma</taxon>
    </lineage>
</organism>
<protein>
    <submittedName>
        <fullName evidence="2">Uncharacterized protein</fullName>
    </submittedName>
</protein>
<dbReference type="AlphaFoldDB" id="A0A9W7FZ06"/>
<gene>
    <name evidence="2" type="ORF">TrRE_jg3533</name>
</gene>
<accession>A0A9W7FZ06</accession>
<proteinExistence type="predicted"/>
<dbReference type="EMBL" id="BRXZ01007190">
    <property type="protein sequence ID" value="GMI25351.1"/>
    <property type="molecule type" value="Genomic_DNA"/>
</dbReference>